<feature type="non-terminal residue" evidence="11">
    <location>
        <position position="1"/>
    </location>
</feature>
<dbReference type="InterPro" id="IPR016438">
    <property type="entry name" value="SKI2-like"/>
</dbReference>
<feature type="domain" description="Helicase C-terminal" evidence="10">
    <location>
        <begin position="531"/>
        <end position="699"/>
    </location>
</feature>
<feature type="non-terminal residue" evidence="11">
    <location>
        <position position="1175"/>
    </location>
</feature>
<dbReference type="InterPro" id="IPR011545">
    <property type="entry name" value="DEAD/DEAH_box_helicase_dom"/>
</dbReference>
<feature type="compositionally biased region" description="Gly residues" evidence="8">
    <location>
        <begin position="452"/>
        <end position="482"/>
    </location>
</feature>
<dbReference type="InterPro" id="IPR040801">
    <property type="entry name" value="Ski2_N"/>
</dbReference>
<dbReference type="FunFam" id="3.40.50.300:FF:000354">
    <property type="entry name" value="ATP-dependent RNA helicase SKI2"/>
    <property type="match status" value="1"/>
</dbReference>
<dbReference type="PROSITE" id="PS51192">
    <property type="entry name" value="HELICASE_ATP_BIND_1"/>
    <property type="match status" value="1"/>
</dbReference>
<dbReference type="GO" id="GO:0055087">
    <property type="term" value="C:Ski complex"/>
    <property type="evidence" value="ECO:0007669"/>
    <property type="project" value="EnsemblPlants"/>
</dbReference>
<keyword evidence="12" id="KW-1185">Reference proteome</keyword>
<dbReference type="InterPro" id="IPR025696">
    <property type="entry name" value="Beta-barrel_MTR4"/>
</dbReference>
<dbReference type="GO" id="GO:0070478">
    <property type="term" value="P:nuclear-transcribed mRNA catabolic process, 3'-5' exonucleolytic nonsense-mediated decay"/>
    <property type="evidence" value="ECO:0007669"/>
    <property type="project" value="EnsemblPlants"/>
</dbReference>
<gene>
    <name evidence="11" type="ORF">OSTLU_805</name>
</gene>
<dbReference type="SUPFAM" id="SSF52540">
    <property type="entry name" value="P-loop containing nucleoside triphosphate hydrolases"/>
    <property type="match status" value="1"/>
</dbReference>
<evidence type="ECO:0000256" key="3">
    <source>
        <dbReference type="ARBA" id="ARBA00022741"/>
    </source>
</evidence>
<keyword evidence="2" id="KW-0963">Cytoplasm</keyword>
<dbReference type="FunFam" id="1.10.3380.30:FF:000001">
    <property type="entry name" value="Ski2 ATP-dependent RNA helicase"/>
    <property type="match status" value="1"/>
</dbReference>
<organism evidence="11 12">
    <name type="scientific">Ostreococcus lucimarinus (strain CCE9901)</name>
    <dbReference type="NCBI Taxonomy" id="436017"/>
    <lineage>
        <taxon>Eukaryota</taxon>
        <taxon>Viridiplantae</taxon>
        <taxon>Chlorophyta</taxon>
        <taxon>Mamiellophyceae</taxon>
        <taxon>Mamiellales</taxon>
        <taxon>Bathycoccaceae</taxon>
        <taxon>Ostreococcus</taxon>
    </lineage>
</organism>
<dbReference type="GO" id="GO:0000292">
    <property type="term" value="P:RNA fragment catabolic process"/>
    <property type="evidence" value="ECO:0007669"/>
    <property type="project" value="EnsemblPlants"/>
</dbReference>
<keyword evidence="7" id="KW-0694">RNA-binding</keyword>
<dbReference type="InterPro" id="IPR001650">
    <property type="entry name" value="Helicase_C-like"/>
</dbReference>
<dbReference type="GO" id="GO:0006813">
    <property type="term" value="P:potassium ion transport"/>
    <property type="evidence" value="ECO:0007669"/>
    <property type="project" value="EnsemblPlants"/>
</dbReference>
<dbReference type="GO" id="GO:0016787">
    <property type="term" value="F:hydrolase activity"/>
    <property type="evidence" value="ECO:0007669"/>
    <property type="project" value="UniProtKB-KW"/>
</dbReference>
<protein>
    <recommendedName>
        <fullName evidence="13">Helicase ATP-binding domain-containing protein</fullName>
    </recommendedName>
</protein>
<reference evidence="11 12" key="1">
    <citation type="journal article" date="2007" name="Proc. Natl. Acad. Sci. U.S.A.">
        <title>The tiny eukaryote Ostreococcus provides genomic insights into the paradox of plankton speciation.</title>
        <authorList>
            <person name="Palenik B."/>
            <person name="Grimwood J."/>
            <person name="Aerts A."/>
            <person name="Rouze P."/>
            <person name="Salamov A."/>
            <person name="Putnam N."/>
            <person name="Dupont C."/>
            <person name="Jorgensen R."/>
            <person name="Derelle E."/>
            <person name="Rombauts S."/>
            <person name="Zhou K."/>
            <person name="Otillar R."/>
            <person name="Merchant S.S."/>
            <person name="Podell S."/>
            <person name="Gaasterland T."/>
            <person name="Napoli C."/>
            <person name="Gendler K."/>
            <person name="Manuell A."/>
            <person name="Tai V."/>
            <person name="Vallon O."/>
            <person name="Piganeau G."/>
            <person name="Jancek S."/>
            <person name="Heijde M."/>
            <person name="Jabbari K."/>
            <person name="Bowler C."/>
            <person name="Lohr M."/>
            <person name="Robbens S."/>
            <person name="Werner G."/>
            <person name="Dubchak I."/>
            <person name="Pazour G.J."/>
            <person name="Ren Q."/>
            <person name="Paulsen I."/>
            <person name="Delwiche C."/>
            <person name="Schmutz J."/>
            <person name="Rokhsar D."/>
            <person name="Van de Peer Y."/>
            <person name="Moreau H."/>
            <person name="Grigoriev I.V."/>
        </authorList>
    </citation>
    <scope>NUCLEOTIDE SEQUENCE [LARGE SCALE GENOMIC DNA]</scope>
    <source>
        <strain evidence="11 12">CCE9901</strain>
    </source>
</reference>
<name>A4RR89_OSTLU</name>
<evidence type="ECO:0000256" key="6">
    <source>
        <dbReference type="ARBA" id="ARBA00022840"/>
    </source>
</evidence>
<dbReference type="GO" id="GO:0003724">
    <property type="term" value="F:RNA helicase activity"/>
    <property type="evidence" value="ECO:0007669"/>
    <property type="project" value="EnsemblPlants"/>
</dbReference>
<dbReference type="PANTHER" id="PTHR12131:SF24">
    <property type="entry name" value="DEXH-BOX ATP-DEPENDENT RNA HELICASE DEXH11"/>
    <property type="match status" value="1"/>
</dbReference>
<dbReference type="RefSeq" id="XP_001415858.1">
    <property type="nucleotide sequence ID" value="XM_001415821.1"/>
</dbReference>
<feature type="region of interest" description="Disordered" evidence="8">
    <location>
        <begin position="121"/>
        <end position="150"/>
    </location>
</feature>
<dbReference type="PANTHER" id="PTHR12131">
    <property type="entry name" value="ATP-DEPENDENT RNA AND DNA HELICASE"/>
    <property type="match status" value="1"/>
</dbReference>
<dbReference type="GeneID" id="5000002"/>
<dbReference type="PROSITE" id="PS51194">
    <property type="entry name" value="HELICASE_CTER"/>
    <property type="match status" value="1"/>
</dbReference>
<comment type="subcellular location">
    <subcellularLocation>
        <location evidence="1">Cytoplasm</location>
    </subcellularLocation>
</comment>
<feature type="compositionally biased region" description="Acidic residues" evidence="8">
    <location>
        <begin position="127"/>
        <end position="150"/>
    </location>
</feature>
<dbReference type="Proteomes" id="UP000001568">
    <property type="component" value="Chromosome 1"/>
</dbReference>
<dbReference type="eggNOG" id="KOG0947">
    <property type="taxonomic scope" value="Eukaryota"/>
</dbReference>
<dbReference type="SMART" id="SM00490">
    <property type="entry name" value="HELICc"/>
    <property type="match status" value="1"/>
</dbReference>
<dbReference type="GO" id="GO:0005524">
    <property type="term" value="F:ATP binding"/>
    <property type="evidence" value="ECO:0007669"/>
    <property type="project" value="UniProtKB-KW"/>
</dbReference>
<dbReference type="CDD" id="cd18795">
    <property type="entry name" value="SF2_C_Ski2"/>
    <property type="match status" value="1"/>
</dbReference>
<evidence type="ECO:0000256" key="7">
    <source>
        <dbReference type="ARBA" id="ARBA00022884"/>
    </source>
</evidence>
<dbReference type="OMA" id="DHVNIIM"/>
<evidence type="ECO:0008006" key="13">
    <source>
        <dbReference type="Google" id="ProtNLM"/>
    </source>
</evidence>
<dbReference type="InterPro" id="IPR012961">
    <property type="entry name" value="Ski2/MTR4_C"/>
</dbReference>
<dbReference type="HOGENOM" id="CLU_002902_1_4_1"/>
<keyword evidence="3" id="KW-0547">Nucleotide-binding</keyword>
<dbReference type="SMART" id="SM00487">
    <property type="entry name" value="DEXDc"/>
    <property type="match status" value="1"/>
</dbReference>
<dbReference type="InterPro" id="IPR014001">
    <property type="entry name" value="Helicase_ATP-bd"/>
</dbReference>
<dbReference type="InterPro" id="IPR050699">
    <property type="entry name" value="RNA-DNA_Helicase"/>
</dbReference>
<sequence length="1175" mass="129380">AGDSSSLARSPAPQSDFVRGSFSQVPFTPGGEGWDAAARESAAKRMELASRAGKAWLEEFEAGTYLSASTLPNTLHGMREMFDLDSGMEQMELELEKLTVMDDEELPMSYDDLFIDALRGAVRPEESSSEEDDTEDETEDETEEDGEAVDEVTLEGEAEVEALLNGTKSIIAARRRSKSRKKKGETWAVMERFDDVQEAYRREVPEPAHDFPFELDLFQKEAIVHLEKSENVFVAAHTSAGKTVVAEYAFALATKHCTRAIYTSPIKTISNQKFRDFGKMFDVGLLTGDVSIKPEAACLIMTTEILRSMLYRGADLIRDVEWVIFDEVHYVNDAERGVVWEEVIIMLPAHVGLILLSATVPNVFEFADWVGRTKRKKIFVTGTKKRPVPLEHCIYFGGDKEKDFYKVGEHEAFLPTGYKVASDAHKKKLLGNKTTTATPANAQAAKQTALAGRGGRGGAQQGRGGRVGGRGGTQNVTGGRGSSFGPNAGRDKNMWVELIRNLERRELLPMVVFAFSKKRCDTLVDSLTSMDLTSSSEKHEIHVFCERALSRLSVTDRKLPQVLRVRELLRRGLGVHHAGLLPIVKEIVEMLFCRGLLKVLYCTETFAMGVNAPARCVCFQSLRKHDGQDFRGLLSGEYTQMAGRAGRRGLDTVGTVILAAWENFPPELELRQLLSGQATKLQSQFRLTYGMILNLMRVEDLRVEDMLARSFAEFHAQRSVIDRRGDLAIDTAALRKVESLMQTEAQFSPDEWQKAVHWDDHAREIARSVEHVREAIMTSRGAQNALSPGRVLLVAPEGEGGESVDGLPRGGVAKHCVLLRVVTSATNGKSFVRGGTTSNKMPDGLPWFRQAGGIDYIVASVPETAILAITTSRLSVEADAILDGSGDVAATSRALLSMEKLSSETSFEALHPLKDLKIQDIVTVEACQHHADLVKSLPPRPVASAQKLREWSALLRAKHVLTSRVAELEFGLSDANLLQMPDFEARVAVLQRMGYLDENRTVTLKGRVACEIATGDELVGTEIIFAGVLTDIPSEEAVALLAALVFQEKNASPPNLEGSLKAACDRAKELAFAAGEIQMAHGLPIAPDEFVETTMRFGLSEVVYEWARGTPFADICQLTDVQEGSVVRTIVRLDEMCRDVRNAARIMGDSTLFAKMEEASAAIKRDIVFSASLYV</sequence>
<dbReference type="GO" id="GO:1904278">
    <property type="term" value="P:positive regulation of wax biosynthetic process"/>
    <property type="evidence" value="ECO:0007669"/>
    <property type="project" value="EnsemblPlants"/>
</dbReference>
<dbReference type="GO" id="GO:0016441">
    <property type="term" value="P:post-transcriptional gene silencing"/>
    <property type="evidence" value="ECO:0007669"/>
    <property type="project" value="EnsemblPlants"/>
</dbReference>
<dbReference type="InterPro" id="IPR027417">
    <property type="entry name" value="P-loop_NTPase"/>
</dbReference>
<dbReference type="Pfam" id="PF00270">
    <property type="entry name" value="DEAD"/>
    <property type="match status" value="1"/>
</dbReference>
<evidence type="ECO:0000259" key="10">
    <source>
        <dbReference type="PROSITE" id="PS51194"/>
    </source>
</evidence>
<evidence type="ECO:0000259" key="9">
    <source>
        <dbReference type="PROSITE" id="PS51192"/>
    </source>
</evidence>
<dbReference type="Gramene" id="ABO94150">
    <property type="protein sequence ID" value="ABO94150"/>
    <property type="gene ID" value="OSTLU_805"/>
</dbReference>
<evidence type="ECO:0000256" key="4">
    <source>
        <dbReference type="ARBA" id="ARBA00022801"/>
    </source>
</evidence>
<dbReference type="STRING" id="436017.A4RR89"/>
<feature type="domain" description="Helicase ATP-binding" evidence="9">
    <location>
        <begin position="223"/>
        <end position="378"/>
    </location>
</feature>
<dbReference type="AlphaFoldDB" id="A4RR89"/>
<dbReference type="SMART" id="SM01142">
    <property type="entry name" value="DSHCT"/>
    <property type="match status" value="1"/>
</dbReference>
<proteinExistence type="predicted"/>
<dbReference type="GO" id="GO:0035864">
    <property type="term" value="P:response to potassium ion"/>
    <property type="evidence" value="ECO:0007669"/>
    <property type="project" value="EnsemblPlants"/>
</dbReference>
<evidence type="ECO:0000256" key="1">
    <source>
        <dbReference type="ARBA" id="ARBA00004496"/>
    </source>
</evidence>
<dbReference type="OrthoDB" id="64767at2759"/>
<keyword evidence="6" id="KW-0067">ATP-binding</keyword>
<evidence type="ECO:0000256" key="8">
    <source>
        <dbReference type="SAM" id="MobiDB-lite"/>
    </source>
</evidence>
<accession>A4RR89</accession>
<dbReference type="KEGG" id="olu:OSTLU_805"/>
<feature type="region of interest" description="Disordered" evidence="8">
    <location>
        <begin position="1"/>
        <end position="38"/>
    </location>
</feature>
<evidence type="ECO:0000256" key="2">
    <source>
        <dbReference type="ARBA" id="ARBA00022490"/>
    </source>
</evidence>
<dbReference type="GO" id="GO:0003723">
    <property type="term" value="F:RNA binding"/>
    <property type="evidence" value="ECO:0007669"/>
    <property type="project" value="UniProtKB-KW"/>
</dbReference>
<keyword evidence="5" id="KW-0347">Helicase</keyword>
<dbReference type="Pfam" id="PF08148">
    <property type="entry name" value="DSHCT"/>
    <property type="match status" value="1"/>
</dbReference>
<evidence type="ECO:0000313" key="12">
    <source>
        <dbReference type="Proteomes" id="UP000001568"/>
    </source>
</evidence>
<feature type="region of interest" description="Disordered" evidence="8">
    <location>
        <begin position="449"/>
        <end position="487"/>
    </location>
</feature>
<keyword evidence="4" id="KW-0378">Hydrolase</keyword>
<evidence type="ECO:0000313" key="11">
    <source>
        <dbReference type="EMBL" id="ABO94150.1"/>
    </source>
</evidence>
<dbReference type="PIRSF" id="PIRSF005198">
    <property type="entry name" value="Antiviral_helicase_SKI2"/>
    <property type="match status" value="1"/>
</dbReference>
<dbReference type="EMBL" id="CP000581">
    <property type="protein sequence ID" value="ABO94150.1"/>
    <property type="molecule type" value="Genomic_DNA"/>
</dbReference>
<dbReference type="Gene3D" id="1.10.3380.30">
    <property type="match status" value="2"/>
</dbReference>
<dbReference type="Pfam" id="PF13234">
    <property type="entry name" value="MTR4_beta-barrel"/>
    <property type="match status" value="1"/>
</dbReference>
<evidence type="ECO:0000256" key="5">
    <source>
        <dbReference type="ARBA" id="ARBA00022806"/>
    </source>
</evidence>
<dbReference type="Gene3D" id="3.40.50.300">
    <property type="entry name" value="P-loop containing nucleotide triphosphate hydrolases"/>
    <property type="match status" value="2"/>
</dbReference>
<dbReference type="Pfam" id="PF17911">
    <property type="entry name" value="Ski2_N"/>
    <property type="match status" value="1"/>
</dbReference>